<dbReference type="PANTHER" id="PTHR45460">
    <property type="entry name" value="SIMILAR TO CYSTEINE PROTEINASE"/>
    <property type="match status" value="1"/>
</dbReference>
<dbReference type="InterPro" id="IPR013517">
    <property type="entry name" value="FG-GAP"/>
</dbReference>
<gene>
    <name evidence="3" type="ORF">OKA104_LOCUS32706</name>
</gene>
<dbReference type="InterPro" id="IPR028994">
    <property type="entry name" value="Integrin_alpha_N"/>
</dbReference>
<evidence type="ECO:0000256" key="1">
    <source>
        <dbReference type="ARBA" id="ARBA00022729"/>
    </source>
</evidence>
<keyword evidence="2" id="KW-1133">Transmembrane helix</keyword>
<dbReference type="EMBL" id="CAJOAY010003990">
    <property type="protein sequence ID" value="CAF4049739.1"/>
    <property type="molecule type" value="Genomic_DNA"/>
</dbReference>
<dbReference type="Proteomes" id="UP000663881">
    <property type="component" value="Unassembled WGS sequence"/>
</dbReference>
<evidence type="ECO:0000256" key="2">
    <source>
        <dbReference type="SAM" id="Phobius"/>
    </source>
</evidence>
<evidence type="ECO:0000313" key="3">
    <source>
        <dbReference type="EMBL" id="CAF4049739.1"/>
    </source>
</evidence>
<keyword evidence="1" id="KW-0732">Signal</keyword>
<dbReference type="PANTHER" id="PTHR45460:SF2">
    <property type="entry name" value="ALPHA 1,3 GLUCANASE, GH71 FAMILY (EUROFUNG)"/>
    <property type="match status" value="1"/>
</dbReference>
<comment type="caution">
    <text evidence="3">The sequence shown here is derived from an EMBL/GenBank/DDBJ whole genome shotgun (WGS) entry which is preliminary data.</text>
</comment>
<feature type="transmembrane region" description="Helical" evidence="2">
    <location>
        <begin position="441"/>
        <end position="468"/>
    </location>
</feature>
<dbReference type="SUPFAM" id="SSF69318">
    <property type="entry name" value="Integrin alpha N-terminal domain"/>
    <property type="match status" value="1"/>
</dbReference>
<feature type="non-terminal residue" evidence="3">
    <location>
        <position position="1204"/>
    </location>
</feature>
<organism evidence="3 4">
    <name type="scientific">Adineta steineri</name>
    <dbReference type="NCBI Taxonomy" id="433720"/>
    <lineage>
        <taxon>Eukaryota</taxon>
        <taxon>Metazoa</taxon>
        <taxon>Spiralia</taxon>
        <taxon>Gnathifera</taxon>
        <taxon>Rotifera</taxon>
        <taxon>Eurotatoria</taxon>
        <taxon>Bdelloidea</taxon>
        <taxon>Adinetida</taxon>
        <taxon>Adinetidae</taxon>
        <taxon>Adineta</taxon>
    </lineage>
</organism>
<dbReference type="AlphaFoldDB" id="A0A819RSK1"/>
<protein>
    <submittedName>
        <fullName evidence="3">Uncharacterized protein</fullName>
    </submittedName>
</protein>
<dbReference type="Gene3D" id="2.130.10.130">
    <property type="entry name" value="Integrin alpha, N-terminal"/>
    <property type="match status" value="1"/>
</dbReference>
<name>A0A819RSK1_9BILA</name>
<keyword evidence="2" id="KW-0472">Membrane</keyword>
<dbReference type="Gene3D" id="2.40.128.340">
    <property type="match status" value="1"/>
</dbReference>
<keyword evidence="2" id="KW-0812">Transmembrane</keyword>
<reference evidence="3" key="1">
    <citation type="submission" date="2021-02" db="EMBL/GenBank/DDBJ databases">
        <authorList>
            <person name="Nowell W R."/>
        </authorList>
    </citation>
    <scope>NUCLEOTIDE SEQUENCE</scope>
</reference>
<proteinExistence type="predicted"/>
<accession>A0A819RSK1</accession>
<feature type="transmembrane region" description="Helical" evidence="2">
    <location>
        <begin position="536"/>
        <end position="558"/>
    </location>
</feature>
<sequence length="1204" mass="135693">MMQIESSTVTVSNITPVKFNELYSKCNETLSCPCSTTSISYKDFVSNTIKLHPVCSSRFVSEEWIHALYLSNASQYGVSDFRTTASSQFEILSSFCSLAQDIVDHTKNDVGSEEFVTIDLLSDEQVQHEVDVIIESFKNSASARMIMFLDYFRSTIRGNYLISALNTNLIVEIPYNFSVRMYTILNPTMYTLTNGSILTCSKDNPTSATTLSPLIYESHSSYLSINFKNASNSTIVSGFFTGCTPLEALLRSTLDCLYEIKCLKLLSDYFPRLNHLSFILHEIKQINSTSISCVCATDPDCQTAAVVYYSGSSVISDEAINIIYKLPGFIRGCLNSDSLLQSTLQCLYPESNSDCFANLMTYTKTSYGTYNLNISAVDLHPLVYNPTSSHFPPNTLISTIFKEMMLEQWNSSASYEQFYESCAPKYCTYHEKIRTKTIVDILITLLSMIGGLAVSLHLITPHFVKFLFNLRVMIPKRKQQQQQQQQVHQNWCERFRMIWRSLIKLLRTTFMGLNIFSLRDMGSSMDLITAKRLGQWATRLFIALFISGLSILTIYTIVQPHVVTKTFDTSSFSIYNDLQQKYGDELKCPCSVIASILDQFVKIEPISHEICSSPFATKQYRNDLIAGLMSNLSIYVSKDYRRFLSAHLQALQGLCQLCKTSVYDSINQFRTSLFVTSQLLSKINFDDQIGSLIEQTKSNAPTTFRRHLFLIRNINHGSAYMSTYGTNFEYIGAPNAPENTYLFTRAIIYDGCSCGLYLNCTSQANFIESNSSKLIPVKGLKIGCTPSESFRASTLECFYDRSCIDLIHQYTNYTTFHNPVLNMTSRFSINTTIAELIDNLFIERWATEKNYSSYFHECSPLYCSYTYIQKKSSFIYTITVLLGLQGGLSIVLKWFCPKIVRIASKVNDCRKKRTNTIYPVNSLEITPNVTLSTTIHNPACNLESILTPITSRTIVTTSIRFPSTSTTNDTTNLNATINTTTSTLTSTTVPCSKLEFQLTSINISDVPLYVRSFAVADFNNDNRLDIVVFSNYDESVIILRGNENETFTAENIFPKGRFEFVNIMKVGDFNNDNRADLVFTYGNLDHINILFGNGDGAFRVIDIQLETRECIPEDIAVADFNHDNYSDIVVIDNDDSKVCVLLGNANDTFSSYLMFSTGQYSWPLSVTINDFNGDGHVDIAVLNSNALNVGIFLGCGNGTFEVQK</sequence>
<dbReference type="Pfam" id="PF13517">
    <property type="entry name" value="FG-GAP_3"/>
    <property type="match status" value="2"/>
</dbReference>
<evidence type="ECO:0000313" key="4">
    <source>
        <dbReference type="Proteomes" id="UP000663881"/>
    </source>
</evidence>